<dbReference type="PANTHER" id="PTHR43968:SF6">
    <property type="entry name" value="GLUTATHIONE S-TRANSFERASE OMEGA"/>
    <property type="match status" value="1"/>
</dbReference>
<evidence type="ECO:0000313" key="2">
    <source>
        <dbReference type="EMBL" id="VDN13209.1"/>
    </source>
</evidence>
<organism evidence="2 3">
    <name type="scientific">Dibothriocephalus latus</name>
    <name type="common">Fish tapeworm</name>
    <name type="synonym">Diphyllobothrium latum</name>
    <dbReference type="NCBI Taxonomy" id="60516"/>
    <lineage>
        <taxon>Eukaryota</taxon>
        <taxon>Metazoa</taxon>
        <taxon>Spiralia</taxon>
        <taxon>Lophotrochozoa</taxon>
        <taxon>Platyhelminthes</taxon>
        <taxon>Cestoda</taxon>
        <taxon>Eucestoda</taxon>
        <taxon>Diphyllobothriidea</taxon>
        <taxon>Diphyllobothriidae</taxon>
        <taxon>Dibothriocephalus</taxon>
    </lineage>
</organism>
<dbReference type="SUPFAM" id="SSF47616">
    <property type="entry name" value="GST C-terminal domain-like"/>
    <property type="match status" value="1"/>
</dbReference>
<feature type="domain" description="GST C-terminal" evidence="1">
    <location>
        <begin position="12"/>
        <end position="150"/>
    </location>
</feature>
<proteinExistence type="predicted"/>
<dbReference type="InterPro" id="IPR036282">
    <property type="entry name" value="Glutathione-S-Trfase_C_sf"/>
</dbReference>
<dbReference type="InterPro" id="IPR010987">
    <property type="entry name" value="Glutathione-S-Trfase_C-like"/>
</dbReference>
<evidence type="ECO:0000313" key="3">
    <source>
        <dbReference type="Proteomes" id="UP000281553"/>
    </source>
</evidence>
<dbReference type="Gene3D" id="1.20.1050.10">
    <property type="match status" value="1"/>
</dbReference>
<evidence type="ECO:0000259" key="1">
    <source>
        <dbReference type="PROSITE" id="PS50405"/>
    </source>
</evidence>
<dbReference type="AlphaFoldDB" id="A0A3P7NX06"/>
<protein>
    <recommendedName>
        <fullName evidence="1">GST C-terminal domain-containing protein</fullName>
    </recommendedName>
</protein>
<keyword evidence="3" id="KW-1185">Reference proteome</keyword>
<dbReference type="OrthoDB" id="4951845at2759"/>
<dbReference type="InterPro" id="IPR050983">
    <property type="entry name" value="GST_Omega/HSP26"/>
</dbReference>
<dbReference type="GO" id="GO:0005737">
    <property type="term" value="C:cytoplasm"/>
    <property type="evidence" value="ECO:0007669"/>
    <property type="project" value="TreeGrafter"/>
</dbReference>
<gene>
    <name evidence="2" type="ORF">DILT_LOCUS9040</name>
</gene>
<dbReference type="Pfam" id="PF13410">
    <property type="entry name" value="GST_C_2"/>
    <property type="match status" value="1"/>
</dbReference>
<reference evidence="2 3" key="1">
    <citation type="submission" date="2018-11" db="EMBL/GenBank/DDBJ databases">
        <authorList>
            <consortium name="Pathogen Informatics"/>
        </authorList>
    </citation>
    <scope>NUCLEOTIDE SEQUENCE [LARGE SCALE GENOMIC DNA]</scope>
</reference>
<dbReference type="PROSITE" id="PS50405">
    <property type="entry name" value="GST_CTER"/>
    <property type="match status" value="1"/>
</dbReference>
<dbReference type="PANTHER" id="PTHR43968">
    <property type="match status" value="1"/>
</dbReference>
<dbReference type="EMBL" id="UYRU01055849">
    <property type="protein sequence ID" value="VDN13209.1"/>
    <property type="molecule type" value="Genomic_DNA"/>
</dbReference>
<accession>A0A3P7NX06</accession>
<sequence length="158" mass="17367">MPTVKPPGVLHALIPAAHAVSRANETATHMARAIAHLRYKLCYTSDSTKADADAFKVALSNIEKALTGPYLMGEKLSLADLALFPFLNAWDLMMGRLLKVDSGAAGDSLKTLDSQWPNILKYRQLMSQQPFVMKNAFQDDAYAEFLETRIAKKPAAKS</sequence>
<dbReference type="Proteomes" id="UP000281553">
    <property type="component" value="Unassembled WGS sequence"/>
</dbReference>
<name>A0A3P7NX06_DIBLA</name>